<name>A0A934NN77_9NOCA</name>
<keyword evidence="2" id="KW-0805">Transcription regulation</keyword>
<dbReference type="InterPro" id="IPR009057">
    <property type="entry name" value="Homeodomain-like_sf"/>
</dbReference>
<feature type="DNA-binding region" description="H-T-H motif" evidence="5">
    <location>
        <begin position="33"/>
        <end position="52"/>
    </location>
</feature>
<dbReference type="SUPFAM" id="SSF48498">
    <property type="entry name" value="Tetracyclin repressor-like, C-terminal domain"/>
    <property type="match status" value="1"/>
</dbReference>
<dbReference type="InterPro" id="IPR001647">
    <property type="entry name" value="HTH_TetR"/>
</dbReference>
<keyword evidence="1" id="KW-0678">Repressor</keyword>
<evidence type="ECO:0000256" key="3">
    <source>
        <dbReference type="ARBA" id="ARBA00023125"/>
    </source>
</evidence>
<comment type="caution">
    <text evidence="7">The sequence shown here is derived from an EMBL/GenBank/DDBJ whole genome shotgun (WGS) entry which is preliminary data.</text>
</comment>
<gene>
    <name evidence="7" type="ORF">JGU71_05605</name>
</gene>
<reference evidence="7" key="1">
    <citation type="submission" date="2020-12" db="EMBL/GenBank/DDBJ databases">
        <title>Antrihabitans popcorni sp. nov. and Antrihabitans auranticaus sp. nov., isolated from a larva cave.</title>
        <authorList>
            <person name="Lee S.D."/>
            <person name="Kim I.S."/>
        </authorList>
    </citation>
    <scope>NUCLEOTIDE SEQUENCE</scope>
    <source>
        <strain evidence="7">YC3-6</strain>
    </source>
</reference>
<keyword evidence="8" id="KW-1185">Reference proteome</keyword>
<dbReference type="RefSeq" id="WP_199703052.1">
    <property type="nucleotide sequence ID" value="NZ_JAEMNV010000002.1"/>
</dbReference>
<evidence type="ECO:0000256" key="2">
    <source>
        <dbReference type="ARBA" id="ARBA00023015"/>
    </source>
</evidence>
<dbReference type="PANTHER" id="PTHR30055:SF226">
    <property type="entry name" value="HTH-TYPE TRANSCRIPTIONAL REGULATOR PKSA"/>
    <property type="match status" value="1"/>
</dbReference>
<feature type="domain" description="HTH tetR-type" evidence="6">
    <location>
        <begin position="10"/>
        <end position="70"/>
    </location>
</feature>
<dbReference type="SUPFAM" id="SSF46689">
    <property type="entry name" value="Homeodomain-like"/>
    <property type="match status" value="1"/>
</dbReference>
<dbReference type="InterPro" id="IPR036271">
    <property type="entry name" value="Tet_transcr_reg_TetR-rel_C_sf"/>
</dbReference>
<dbReference type="Gene3D" id="1.10.357.10">
    <property type="entry name" value="Tetracycline Repressor, domain 2"/>
    <property type="match status" value="1"/>
</dbReference>
<evidence type="ECO:0000313" key="7">
    <source>
        <dbReference type="EMBL" id="MBJ8338351.1"/>
    </source>
</evidence>
<dbReference type="EMBL" id="JAEMNV010000002">
    <property type="protein sequence ID" value="MBJ8338351.1"/>
    <property type="molecule type" value="Genomic_DNA"/>
</dbReference>
<evidence type="ECO:0000259" key="6">
    <source>
        <dbReference type="PROSITE" id="PS50977"/>
    </source>
</evidence>
<organism evidence="7 8">
    <name type="scientific">Antrihabitans stalagmiti</name>
    <dbReference type="NCBI Taxonomy" id="2799499"/>
    <lineage>
        <taxon>Bacteria</taxon>
        <taxon>Bacillati</taxon>
        <taxon>Actinomycetota</taxon>
        <taxon>Actinomycetes</taxon>
        <taxon>Mycobacteriales</taxon>
        <taxon>Nocardiaceae</taxon>
        <taxon>Antrihabitans</taxon>
    </lineage>
</organism>
<evidence type="ECO:0000256" key="5">
    <source>
        <dbReference type="PROSITE-ProRule" id="PRU00335"/>
    </source>
</evidence>
<accession>A0A934NN77</accession>
<dbReference type="PROSITE" id="PS50977">
    <property type="entry name" value="HTH_TETR_2"/>
    <property type="match status" value="1"/>
</dbReference>
<evidence type="ECO:0000256" key="1">
    <source>
        <dbReference type="ARBA" id="ARBA00022491"/>
    </source>
</evidence>
<dbReference type="InterPro" id="IPR050109">
    <property type="entry name" value="HTH-type_TetR-like_transc_reg"/>
</dbReference>
<dbReference type="Proteomes" id="UP000655868">
    <property type="component" value="Unassembled WGS sequence"/>
</dbReference>
<dbReference type="PRINTS" id="PR00455">
    <property type="entry name" value="HTHTETR"/>
</dbReference>
<keyword evidence="4" id="KW-0804">Transcription</keyword>
<evidence type="ECO:0000256" key="4">
    <source>
        <dbReference type="ARBA" id="ARBA00023163"/>
    </source>
</evidence>
<dbReference type="Pfam" id="PF13977">
    <property type="entry name" value="TetR_C_6"/>
    <property type="match status" value="1"/>
</dbReference>
<keyword evidence="3 5" id="KW-0238">DNA-binding</keyword>
<dbReference type="GO" id="GO:0000976">
    <property type="term" value="F:transcription cis-regulatory region binding"/>
    <property type="evidence" value="ECO:0007669"/>
    <property type="project" value="TreeGrafter"/>
</dbReference>
<protein>
    <submittedName>
        <fullName evidence="7">TetR/AcrR family transcriptional regulator</fullName>
    </submittedName>
</protein>
<sequence>MRTVDPEANESRRRAILDAAAQCFAAAGFRATRTADICAAAGMSAGNMFHYFPTKHAVLCALVEREGDQAAVWLEELRSADDPFLALTAFLATICELAADPMVAGLALESSAIAHRDEVVAELLRANDAALRDGVADLVARARDAGQISPPMSAQSAATWIAALVDGVFARRAVQPEFMPAAEAQALLTIVSRVLGRTETR</sequence>
<dbReference type="InterPro" id="IPR039538">
    <property type="entry name" value="BetI_C"/>
</dbReference>
<dbReference type="Pfam" id="PF00440">
    <property type="entry name" value="TetR_N"/>
    <property type="match status" value="1"/>
</dbReference>
<evidence type="ECO:0000313" key="8">
    <source>
        <dbReference type="Proteomes" id="UP000655868"/>
    </source>
</evidence>
<dbReference type="PANTHER" id="PTHR30055">
    <property type="entry name" value="HTH-TYPE TRANSCRIPTIONAL REGULATOR RUTR"/>
    <property type="match status" value="1"/>
</dbReference>
<dbReference type="GO" id="GO:0003700">
    <property type="term" value="F:DNA-binding transcription factor activity"/>
    <property type="evidence" value="ECO:0007669"/>
    <property type="project" value="TreeGrafter"/>
</dbReference>
<dbReference type="AlphaFoldDB" id="A0A934NN77"/>
<proteinExistence type="predicted"/>